<dbReference type="RefSeq" id="WP_087882684.1">
    <property type="nucleotide sequence ID" value="NZ_CP021748.1"/>
</dbReference>
<dbReference type="eggNOG" id="ENOG5032T13">
    <property type="taxonomic scope" value="Bacteria"/>
</dbReference>
<dbReference type="EMBL" id="CP021748">
    <property type="protein sequence ID" value="ARX81123.1"/>
    <property type="molecule type" value="Genomic_DNA"/>
</dbReference>
<accession>A0A1Z1W3X3</accession>
<evidence type="ECO:0000313" key="1">
    <source>
        <dbReference type="EMBL" id="ARX81123.1"/>
    </source>
</evidence>
<dbReference type="KEGG" id="salf:SMD44_00521"/>
<organism evidence="1 2">
    <name type="scientific">Streptomyces alboflavus</name>
    <dbReference type="NCBI Taxonomy" id="67267"/>
    <lineage>
        <taxon>Bacteria</taxon>
        <taxon>Bacillati</taxon>
        <taxon>Actinomycetota</taxon>
        <taxon>Actinomycetes</taxon>
        <taxon>Kitasatosporales</taxon>
        <taxon>Streptomycetaceae</taxon>
        <taxon>Streptomyces</taxon>
    </lineage>
</organism>
<sequence>MGYVLHAVIADGALLRGAARDVAAARLAPLGQGLSLMPMTDTLFDAVTDGGPARPPGFRRLPGGFDALLATWSAAGPVAYVEAEYFGGVGEQRAAAWDGGTLVLGPLRVGEGQGLPAAGSPISQVLRRLGAVAGTDEDEFTAVGLGRHRDPEAWIG</sequence>
<proteinExistence type="predicted"/>
<reference evidence="1 2" key="1">
    <citation type="submission" date="2017-05" db="EMBL/GenBank/DDBJ databases">
        <title>Streptomyces alboflavus Genome sequencing and assembly.</title>
        <authorList>
            <person name="Wang Y."/>
            <person name="Du B."/>
            <person name="Ding Y."/>
            <person name="Liu H."/>
            <person name="Hou Q."/>
            <person name="Liu K."/>
            <person name="Wang C."/>
            <person name="Yao L."/>
        </authorList>
    </citation>
    <scope>NUCLEOTIDE SEQUENCE [LARGE SCALE GENOMIC DNA]</scope>
    <source>
        <strain evidence="1 2">MDJK44</strain>
    </source>
</reference>
<name>A0A1Z1W3X3_9ACTN</name>
<dbReference type="STRING" id="67267.GCA_000716675_02553"/>
<gene>
    <name evidence="1" type="ORF">SMD44_00521</name>
</gene>
<dbReference type="AlphaFoldDB" id="A0A1Z1W3X3"/>
<evidence type="ECO:0000313" key="2">
    <source>
        <dbReference type="Proteomes" id="UP000195880"/>
    </source>
</evidence>
<dbReference type="Proteomes" id="UP000195880">
    <property type="component" value="Chromosome"/>
</dbReference>
<dbReference type="OrthoDB" id="185939at2"/>
<keyword evidence="2" id="KW-1185">Reference proteome</keyword>
<protein>
    <submittedName>
        <fullName evidence="1">Uncharacterized protein</fullName>
    </submittedName>
</protein>